<dbReference type="PANTHER" id="PTHR30061:SF50">
    <property type="entry name" value="MALTOSE_MALTODEXTRIN-BINDING PERIPLASMIC PROTEIN"/>
    <property type="match status" value="1"/>
</dbReference>
<keyword evidence="5" id="KW-0574">Periplasm</keyword>
<dbReference type="RefSeq" id="WP_090110383.1">
    <property type="nucleotide sequence ID" value="NZ_FNAT01000002.1"/>
</dbReference>
<evidence type="ECO:0000256" key="1">
    <source>
        <dbReference type="ARBA" id="ARBA00008520"/>
    </source>
</evidence>
<keyword evidence="2 5" id="KW-0813">Transport</keyword>
<evidence type="ECO:0000313" key="7">
    <source>
        <dbReference type="Proteomes" id="UP000198922"/>
    </source>
</evidence>
<dbReference type="GO" id="GO:0055052">
    <property type="term" value="C:ATP-binding cassette (ABC) transporter complex, substrate-binding subunit-containing"/>
    <property type="evidence" value="ECO:0007669"/>
    <property type="project" value="TreeGrafter"/>
</dbReference>
<dbReference type="PRINTS" id="PR00181">
    <property type="entry name" value="MALTOSEBP"/>
</dbReference>
<dbReference type="EMBL" id="FNAT01000002">
    <property type="protein sequence ID" value="SDE33501.1"/>
    <property type="molecule type" value="Genomic_DNA"/>
</dbReference>
<evidence type="ECO:0000256" key="4">
    <source>
        <dbReference type="ARBA" id="ARBA00022729"/>
    </source>
</evidence>
<protein>
    <recommendedName>
        <fullName evidence="5">Maltodextrin-binding protein</fullName>
    </recommendedName>
</protein>
<dbReference type="SUPFAM" id="SSF53850">
    <property type="entry name" value="Periplasmic binding protein-like II"/>
    <property type="match status" value="1"/>
</dbReference>
<organism evidence="6 7">
    <name type="scientific">Limimaricola pyoseonensis</name>
    <dbReference type="NCBI Taxonomy" id="521013"/>
    <lineage>
        <taxon>Bacteria</taxon>
        <taxon>Pseudomonadati</taxon>
        <taxon>Pseudomonadota</taxon>
        <taxon>Alphaproteobacteria</taxon>
        <taxon>Rhodobacterales</taxon>
        <taxon>Paracoccaceae</taxon>
        <taxon>Limimaricola</taxon>
    </lineage>
</organism>
<proteinExistence type="inferred from homology"/>
<reference evidence="7" key="1">
    <citation type="submission" date="2016-10" db="EMBL/GenBank/DDBJ databases">
        <authorList>
            <person name="Varghese N."/>
            <person name="Submissions S."/>
        </authorList>
    </citation>
    <scope>NUCLEOTIDE SEQUENCE [LARGE SCALE GENOMIC DNA]</scope>
    <source>
        <strain evidence="7">DSM 21424</strain>
    </source>
</reference>
<keyword evidence="4 5" id="KW-0732">Signal</keyword>
<dbReference type="Proteomes" id="UP000198922">
    <property type="component" value="Unassembled WGS sequence"/>
</dbReference>
<dbReference type="AlphaFoldDB" id="A0A1G7C2F0"/>
<dbReference type="Gene3D" id="3.40.190.10">
    <property type="entry name" value="Periplasmic binding protein-like II"/>
    <property type="match status" value="2"/>
</dbReference>
<dbReference type="GO" id="GO:0015144">
    <property type="term" value="F:carbohydrate transmembrane transporter activity"/>
    <property type="evidence" value="ECO:0007669"/>
    <property type="project" value="InterPro"/>
</dbReference>
<gene>
    <name evidence="6" type="ORF">SAMN04488567_1329</name>
</gene>
<dbReference type="InterPro" id="IPR006059">
    <property type="entry name" value="SBP"/>
</dbReference>
<evidence type="ECO:0000313" key="6">
    <source>
        <dbReference type="EMBL" id="SDE33501.1"/>
    </source>
</evidence>
<feature type="signal peptide" evidence="5">
    <location>
        <begin position="1"/>
        <end position="23"/>
    </location>
</feature>
<evidence type="ECO:0000256" key="3">
    <source>
        <dbReference type="ARBA" id="ARBA00022597"/>
    </source>
</evidence>
<dbReference type="OrthoDB" id="9766989at2"/>
<dbReference type="InterPro" id="IPR006060">
    <property type="entry name" value="Maltose/Cyclodextrin-bd"/>
</dbReference>
<dbReference type="GO" id="GO:0042597">
    <property type="term" value="C:periplasmic space"/>
    <property type="evidence" value="ECO:0007669"/>
    <property type="project" value="UniProtKB-SubCell"/>
</dbReference>
<keyword evidence="3 5" id="KW-0762">Sugar transport</keyword>
<accession>A0A1G7C2F0</accession>
<dbReference type="PANTHER" id="PTHR30061">
    <property type="entry name" value="MALTOSE-BINDING PERIPLASMIC PROTEIN"/>
    <property type="match status" value="1"/>
</dbReference>
<comment type="subcellular location">
    <subcellularLocation>
        <location evidence="5">Periplasm</location>
    </subcellularLocation>
</comment>
<dbReference type="GO" id="GO:0042956">
    <property type="term" value="P:maltodextrin transmembrane transport"/>
    <property type="evidence" value="ECO:0007669"/>
    <property type="project" value="TreeGrafter"/>
</dbReference>
<dbReference type="STRING" id="521013.SAMN04488567_1329"/>
<sequence length="389" mass="40643">MTTLTRRLGTLALLTLTAAPAYAFEDGKLVIWTGDNRAPDALREVGAKFEEDYGIAVEVAVVEPLPEKFQQAAATGDGPDILMHAHDRLGEWSTGGIIAPVTPGAGWTDGILPAAMDAVTFDGATWGYPVAVEAVHLIYNKEFVDTPPADFSEIAGMELPEGVQPILWDYNNTYFTFPLLAANGGYAFQKVDGSYDGANPGVNTEGAVKGAEVLDGLIEDGVMPAGVDYGVMEGAMNNGEVAMVINGPWAWGNLASSGIEFGVAPLPKVDGQTTPPFLGVQALALNAASPNLDLAQEFVENYLLTDEGLATWNASGALGALADVSAAEAQDDEKVSAMLEVAADGVPMPSNPEMGAFWAAMQPALTNITNGAQEPQEALDDAAARIKGE</sequence>
<evidence type="ECO:0000256" key="5">
    <source>
        <dbReference type="RuleBase" id="RU365005"/>
    </source>
</evidence>
<comment type="function">
    <text evidence="5">Part of the ABC transporter complex MalEFGK involved in maltose/maltodextrin import. Binds maltose and higher maltodextrins.</text>
</comment>
<dbReference type="NCBIfam" id="NF007011">
    <property type="entry name" value="PRK09474.1"/>
    <property type="match status" value="1"/>
</dbReference>
<dbReference type="Pfam" id="PF13416">
    <property type="entry name" value="SBP_bac_8"/>
    <property type="match status" value="1"/>
</dbReference>
<keyword evidence="7" id="KW-1185">Reference proteome</keyword>
<dbReference type="GO" id="GO:1901982">
    <property type="term" value="F:maltose binding"/>
    <property type="evidence" value="ECO:0007669"/>
    <property type="project" value="TreeGrafter"/>
</dbReference>
<feature type="chain" id="PRO_5013426317" description="Maltodextrin-binding protein" evidence="5">
    <location>
        <begin position="24"/>
        <end position="389"/>
    </location>
</feature>
<evidence type="ECO:0000256" key="2">
    <source>
        <dbReference type="ARBA" id="ARBA00022448"/>
    </source>
</evidence>
<comment type="similarity">
    <text evidence="1 5">Belongs to the bacterial solute-binding protein 1 family.</text>
</comment>
<name>A0A1G7C2F0_9RHOB</name>
<dbReference type="GO" id="GO:0015768">
    <property type="term" value="P:maltose transport"/>
    <property type="evidence" value="ECO:0007669"/>
    <property type="project" value="TreeGrafter"/>
</dbReference>